<keyword evidence="6" id="KW-0732">Signal</keyword>
<dbReference type="GO" id="GO:0000270">
    <property type="term" value="P:peptidoglycan metabolic process"/>
    <property type="evidence" value="ECO:0007669"/>
    <property type="project" value="UniProtKB-UniRule"/>
</dbReference>
<dbReference type="GO" id="GO:0005886">
    <property type="term" value="C:plasma membrane"/>
    <property type="evidence" value="ECO:0007669"/>
    <property type="project" value="UniProtKB-SubCell"/>
</dbReference>
<evidence type="ECO:0000313" key="9">
    <source>
        <dbReference type="Proteomes" id="UP000055590"/>
    </source>
</evidence>
<dbReference type="GO" id="GO:0008932">
    <property type="term" value="F:lytic endotransglycosylase activity"/>
    <property type="evidence" value="ECO:0007669"/>
    <property type="project" value="UniProtKB-UniRule"/>
</dbReference>
<organism evidence="8 9">
    <name type="scientific">Vulgatibacter incomptus</name>
    <dbReference type="NCBI Taxonomy" id="1391653"/>
    <lineage>
        <taxon>Bacteria</taxon>
        <taxon>Pseudomonadati</taxon>
        <taxon>Myxococcota</taxon>
        <taxon>Myxococcia</taxon>
        <taxon>Myxococcales</taxon>
        <taxon>Cystobacterineae</taxon>
        <taxon>Vulgatibacteraceae</taxon>
        <taxon>Vulgatibacter</taxon>
    </lineage>
</organism>
<accession>A0A0K1PD00</accession>
<comment type="subcellular location">
    <subcellularLocation>
        <location evidence="3">Cell membrane</location>
        <topology evidence="3">Lipid-anchor</topology>
    </subcellularLocation>
</comment>
<evidence type="ECO:0000259" key="7">
    <source>
        <dbReference type="Pfam" id="PF03330"/>
    </source>
</evidence>
<evidence type="ECO:0000256" key="3">
    <source>
        <dbReference type="HAMAP-Rule" id="MF_02071"/>
    </source>
</evidence>
<keyword evidence="3" id="KW-0472">Membrane</keyword>
<dbReference type="EMBL" id="CP012332">
    <property type="protein sequence ID" value="AKU90999.1"/>
    <property type="molecule type" value="Genomic_DNA"/>
</dbReference>
<evidence type="ECO:0000256" key="1">
    <source>
        <dbReference type="ARBA" id="ARBA00023239"/>
    </source>
</evidence>
<feature type="signal peptide" evidence="6">
    <location>
        <begin position="1"/>
        <end position="16"/>
    </location>
</feature>
<dbReference type="Proteomes" id="UP000055590">
    <property type="component" value="Chromosome"/>
</dbReference>
<feature type="region of interest" description="Disordered" evidence="5">
    <location>
        <begin position="16"/>
        <end position="47"/>
    </location>
</feature>
<dbReference type="Gene3D" id="2.40.40.10">
    <property type="entry name" value="RlpA-like domain"/>
    <property type="match status" value="1"/>
</dbReference>
<dbReference type="Pfam" id="PF03330">
    <property type="entry name" value="DPBB_1"/>
    <property type="match status" value="1"/>
</dbReference>
<keyword evidence="9" id="KW-1185">Reference proteome</keyword>
<dbReference type="InterPro" id="IPR036908">
    <property type="entry name" value="RlpA-like_sf"/>
</dbReference>
<evidence type="ECO:0000256" key="5">
    <source>
        <dbReference type="SAM" id="MobiDB-lite"/>
    </source>
</evidence>
<keyword evidence="3" id="KW-0564">Palmitate</keyword>
<dbReference type="InterPro" id="IPR009009">
    <property type="entry name" value="RlpA-like_DPBB"/>
</dbReference>
<comment type="similarity">
    <text evidence="3 4">Belongs to the RlpA family.</text>
</comment>
<dbReference type="GO" id="GO:0071555">
    <property type="term" value="P:cell wall organization"/>
    <property type="evidence" value="ECO:0007669"/>
    <property type="project" value="UniProtKB-KW"/>
</dbReference>
<feature type="compositionally biased region" description="Low complexity" evidence="5">
    <location>
        <begin position="27"/>
        <end position="39"/>
    </location>
</feature>
<dbReference type="RefSeq" id="WP_050725375.1">
    <property type="nucleotide sequence ID" value="NZ_CP012332.1"/>
</dbReference>
<evidence type="ECO:0000256" key="4">
    <source>
        <dbReference type="RuleBase" id="RU003495"/>
    </source>
</evidence>
<dbReference type="PANTHER" id="PTHR34183">
    <property type="entry name" value="ENDOLYTIC PEPTIDOGLYCAN TRANSGLYCOSYLASE RLPA"/>
    <property type="match status" value="1"/>
</dbReference>
<evidence type="ECO:0000313" key="8">
    <source>
        <dbReference type="EMBL" id="AKU90999.1"/>
    </source>
</evidence>
<keyword evidence="3" id="KW-1003">Cell membrane</keyword>
<reference evidence="8 9" key="1">
    <citation type="submission" date="2015-08" db="EMBL/GenBank/DDBJ databases">
        <authorList>
            <person name="Babu N.S."/>
            <person name="Beckwith C.J."/>
            <person name="Beseler K.G."/>
            <person name="Brison A."/>
            <person name="Carone J.V."/>
            <person name="Caskin T.P."/>
            <person name="Diamond M."/>
            <person name="Durham M.E."/>
            <person name="Foxe J.M."/>
            <person name="Go M."/>
            <person name="Henderson B.A."/>
            <person name="Jones I.B."/>
            <person name="McGettigan J.A."/>
            <person name="Micheletti S.J."/>
            <person name="Nasrallah M.E."/>
            <person name="Ortiz D."/>
            <person name="Piller C.R."/>
            <person name="Privatt S.R."/>
            <person name="Schneider S.L."/>
            <person name="Sharp S."/>
            <person name="Smith T.C."/>
            <person name="Stanton J.D."/>
            <person name="Ullery H.E."/>
            <person name="Wilson R.J."/>
            <person name="Serrano M.G."/>
            <person name="Buck G."/>
            <person name="Lee V."/>
            <person name="Wang Y."/>
            <person name="Carvalho R."/>
            <person name="Voegtly L."/>
            <person name="Shi R."/>
            <person name="Duckworth R."/>
            <person name="Johnson A."/>
            <person name="Loviza R."/>
            <person name="Walstead R."/>
            <person name="Shah Z."/>
            <person name="Kiflezghi M."/>
            <person name="Wade K."/>
            <person name="Ball S.L."/>
            <person name="Bradley K.W."/>
            <person name="Asai D.J."/>
            <person name="Bowman C.A."/>
            <person name="Russell D.A."/>
            <person name="Pope W.H."/>
            <person name="Jacobs-Sera D."/>
            <person name="Hendrix R.W."/>
            <person name="Hatfull G.F."/>
        </authorList>
    </citation>
    <scope>NUCLEOTIDE SEQUENCE [LARGE SCALE GENOMIC DNA]</scope>
    <source>
        <strain evidence="8 9">DSM 27710</strain>
    </source>
</reference>
<dbReference type="PATRIC" id="fig|1391653.3.peg.1454"/>
<evidence type="ECO:0000256" key="6">
    <source>
        <dbReference type="SAM" id="SignalP"/>
    </source>
</evidence>
<dbReference type="KEGG" id="vin:AKJ08_1386"/>
<dbReference type="AlphaFoldDB" id="A0A0K1PD00"/>
<keyword evidence="2 3" id="KW-0961">Cell wall biogenesis/degradation</keyword>
<dbReference type="SUPFAM" id="SSF50685">
    <property type="entry name" value="Barwin-like endoglucanases"/>
    <property type="match status" value="1"/>
</dbReference>
<dbReference type="EC" id="4.2.2.-" evidence="3"/>
<dbReference type="InterPro" id="IPR034718">
    <property type="entry name" value="RlpA"/>
</dbReference>
<sequence length="139" mass="14889">MRMVLPLLLLSLGACATAPKPGGRPGGEPTPRTTGGPKETAPRDGTEVGMASFYARSLEGRKTASGERYDGAAATCAHRTHRFGTWLRVTRLENGKAVSCRVNDRGPFSKGRVIDLSRSLAHELGFVSKGVTKVRVEPR</sequence>
<dbReference type="PANTHER" id="PTHR34183:SF1">
    <property type="entry name" value="ENDOLYTIC PEPTIDOGLYCAN TRANSGLYCOSYLASE RLPA"/>
    <property type="match status" value="1"/>
</dbReference>
<keyword evidence="1 3" id="KW-0456">Lyase</keyword>
<dbReference type="OrthoDB" id="9779128at2"/>
<dbReference type="STRING" id="1391653.AKJ08_1386"/>
<dbReference type="NCBIfam" id="TIGR00413">
    <property type="entry name" value="rlpA"/>
    <property type="match status" value="1"/>
</dbReference>
<keyword evidence="3 8" id="KW-0449">Lipoprotein</keyword>
<name>A0A0K1PD00_9BACT</name>
<comment type="function">
    <text evidence="3">Lytic transglycosylase with a strong preference for naked glycan strands that lack stem peptides.</text>
</comment>
<feature type="domain" description="RlpA-like protein double-psi beta-barrel" evidence="7">
    <location>
        <begin position="47"/>
        <end position="136"/>
    </location>
</feature>
<dbReference type="InterPro" id="IPR012997">
    <property type="entry name" value="RplA"/>
</dbReference>
<dbReference type="HAMAP" id="MF_02071">
    <property type="entry name" value="RlpA"/>
    <property type="match status" value="1"/>
</dbReference>
<dbReference type="CDD" id="cd22268">
    <property type="entry name" value="DPBB_RlpA-like"/>
    <property type="match status" value="1"/>
</dbReference>
<proteinExistence type="inferred from homology"/>
<protein>
    <recommendedName>
        <fullName evidence="3">Probable endolytic peptidoglycan transglycosylase RlpA</fullName>
        <ecNumber evidence="3">4.2.2.-</ecNumber>
    </recommendedName>
</protein>
<feature type="chain" id="PRO_5009984113" description="Probable endolytic peptidoglycan transglycosylase RlpA" evidence="6">
    <location>
        <begin position="17"/>
        <end position="139"/>
    </location>
</feature>
<gene>
    <name evidence="3" type="primary">rlpA</name>
    <name evidence="8" type="ORF">AKJ08_1386</name>
</gene>
<evidence type="ECO:0000256" key="2">
    <source>
        <dbReference type="ARBA" id="ARBA00023316"/>
    </source>
</evidence>
<dbReference type="PROSITE" id="PS51257">
    <property type="entry name" value="PROKAR_LIPOPROTEIN"/>
    <property type="match status" value="1"/>
</dbReference>